<feature type="transmembrane region" description="Helical" evidence="8">
    <location>
        <begin position="43"/>
        <end position="64"/>
    </location>
</feature>
<evidence type="ECO:0000313" key="9">
    <source>
        <dbReference type="EMBL" id="AHA71900.1"/>
    </source>
</evidence>
<keyword evidence="3" id="KW-0813">Transport</keyword>
<dbReference type="GO" id="GO:0009847">
    <property type="term" value="P:spore germination"/>
    <property type="evidence" value="ECO:0007669"/>
    <property type="project" value="InterPro"/>
</dbReference>
<protein>
    <submittedName>
        <fullName evidence="9">Spore germination protein GerAB</fullName>
    </submittedName>
</protein>
<proteinExistence type="inferred from homology"/>
<evidence type="ECO:0000256" key="7">
    <source>
        <dbReference type="ARBA" id="ARBA00023136"/>
    </source>
</evidence>
<keyword evidence="5 8" id="KW-0812">Transmembrane</keyword>
<dbReference type="Proteomes" id="UP000018566">
    <property type="component" value="Chromosome"/>
</dbReference>
<dbReference type="Gene3D" id="1.20.1740.10">
    <property type="entry name" value="Amino acid/polyamine transporter I"/>
    <property type="match status" value="1"/>
</dbReference>
<keyword evidence="7 8" id="KW-0472">Membrane</keyword>
<evidence type="ECO:0000313" key="10">
    <source>
        <dbReference type="Proteomes" id="UP000018566"/>
    </source>
</evidence>
<evidence type="ECO:0000256" key="1">
    <source>
        <dbReference type="ARBA" id="ARBA00004141"/>
    </source>
</evidence>
<dbReference type="PANTHER" id="PTHR34975">
    <property type="entry name" value="SPORE GERMINATION PROTEIN A2"/>
    <property type="match status" value="1"/>
</dbReference>
<dbReference type="EMBL" id="CP005935">
    <property type="protein sequence ID" value="AHA71900.1"/>
    <property type="molecule type" value="Genomic_DNA"/>
</dbReference>
<evidence type="ECO:0000256" key="4">
    <source>
        <dbReference type="ARBA" id="ARBA00022544"/>
    </source>
</evidence>
<dbReference type="Pfam" id="PF03845">
    <property type="entry name" value="Spore_permease"/>
    <property type="match status" value="1"/>
</dbReference>
<comment type="subcellular location">
    <subcellularLocation>
        <location evidence="1">Membrane</location>
        <topology evidence="1">Multi-pass membrane protein</topology>
    </subcellularLocation>
</comment>
<reference evidence="9 10" key="1">
    <citation type="submission" date="2013-05" db="EMBL/GenBank/DDBJ databases">
        <title>Complete genome sequence of Bacillus thuringiensis YBT-1518, a typical strain with high toxicity to nematode.</title>
        <authorList>
            <person name="Wang P."/>
            <person name="Zhang C."/>
            <person name="Guo M."/>
            <person name="Guo S."/>
            <person name="Zhu Y."/>
            <person name="Zheng J."/>
            <person name="Zhu L."/>
            <person name="Ruan L."/>
            <person name="Peng D."/>
            <person name="Sun M."/>
        </authorList>
    </citation>
    <scope>NUCLEOTIDE SEQUENCE [LARGE SCALE GENOMIC DNA]</scope>
    <source>
        <strain evidence="9 10">YBT-1518</strain>
    </source>
</reference>
<gene>
    <name evidence="9" type="ORF">YBT1518_13615</name>
</gene>
<evidence type="ECO:0000256" key="5">
    <source>
        <dbReference type="ARBA" id="ARBA00022692"/>
    </source>
</evidence>
<keyword evidence="6 8" id="KW-1133">Transmembrane helix</keyword>
<accession>A0A9W3PG30</accession>
<dbReference type="AlphaFoldDB" id="A0A9W3PG30"/>
<comment type="similarity">
    <text evidence="2">Belongs to the amino acid-polyamine-organocation (APC) superfamily. Spore germination protein (SGP) (TC 2.A.3.9) family.</text>
</comment>
<dbReference type="KEGG" id="bthu:YBT1518_13615"/>
<evidence type="ECO:0000256" key="2">
    <source>
        <dbReference type="ARBA" id="ARBA00007998"/>
    </source>
</evidence>
<name>A0A9W3PG30_BACTU</name>
<keyword evidence="4" id="KW-0309">Germination</keyword>
<evidence type="ECO:0000256" key="3">
    <source>
        <dbReference type="ARBA" id="ARBA00022448"/>
    </source>
</evidence>
<feature type="transmembrane region" description="Helical" evidence="8">
    <location>
        <begin position="84"/>
        <end position="103"/>
    </location>
</feature>
<sequence length="119" mass="13273">MITIPKDRITTSQAVVIIVNYILGTGILTLPRASVEKVKTPDVWLSVILGGILAMVSGVIMVKLSQQFPNKTFYQYSQDIVGKWIGRLLSFLIIGYFLTTSAFQIRSMAEVIRTCLKSF</sequence>
<dbReference type="GO" id="GO:0016020">
    <property type="term" value="C:membrane"/>
    <property type="evidence" value="ECO:0007669"/>
    <property type="project" value="UniProtKB-SubCell"/>
</dbReference>
<feature type="transmembrane region" description="Helical" evidence="8">
    <location>
        <begin position="12"/>
        <end position="31"/>
    </location>
</feature>
<evidence type="ECO:0000256" key="8">
    <source>
        <dbReference type="SAM" id="Phobius"/>
    </source>
</evidence>
<dbReference type="PANTHER" id="PTHR34975:SF2">
    <property type="entry name" value="SPORE GERMINATION PROTEIN A2"/>
    <property type="match status" value="1"/>
</dbReference>
<organism evidence="9 10">
    <name type="scientific">Bacillus thuringiensis YBT-1518</name>
    <dbReference type="NCBI Taxonomy" id="529122"/>
    <lineage>
        <taxon>Bacteria</taxon>
        <taxon>Bacillati</taxon>
        <taxon>Bacillota</taxon>
        <taxon>Bacilli</taxon>
        <taxon>Bacillales</taxon>
        <taxon>Bacillaceae</taxon>
        <taxon>Bacillus</taxon>
        <taxon>Bacillus cereus group</taxon>
    </lineage>
</organism>
<evidence type="ECO:0000256" key="6">
    <source>
        <dbReference type="ARBA" id="ARBA00022989"/>
    </source>
</evidence>
<dbReference type="InterPro" id="IPR004761">
    <property type="entry name" value="Spore_GerAB"/>
</dbReference>